<dbReference type="InterPro" id="IPR011650">
    <property type="entry name" value="Peptidase_M20_dimer"/>
</dbReference>
<dbReference type="Gene3D" id="3.30.70.360">
    <property type="match status" value="1"/>
</dbReference>
<evidence type="ECO:0000256" key="2">
    <source>
        <dbReference type="ARBA" id="ARBA00022670"/>
    </source>
</evidence>
<dbReference type="InterPro" id="IPR036264">
    <property type="entry name" value="Bact_exopeptidase_dim_dom"/>
</dbReference>
<dbReference type="InterPro" id="IPR001261">
    <property type="entry name" value="ArgE/DapE_CS"/>
</dbReference>
<keyword evidence="5" id="KW-0862">Zinc</keyword>
<keyword evidence="3" id="KW-0479">Metal-binding</keyword>
<reference evidence="7 8" key="1">
    <citation type="journal article" date="2011" name="Int. J. Syst. Evol. Microbiol.">
        <title>Zhongshania antarctica gen. nov., sp. nov. and Zhongshania guokunii sp. nov., gammaproteobacteria respectively isolated from coastal attached (fast) ice and surface seawater of the Antarctic.</title>
        <authorList>
            <person name="Li H.J."/>
            <person name="Zhang X.Y."/>
            <person name="Chen C.X."/>
            <person name="Zhang Y.J."/>
            <person name="Gao Z.M."/>
            <person name="Yu Y."/>
            <person name="Chen X.L."/>
            <person name="Chen B."/>
            <person name="Zhang Y.Z."/>
        </authorList>
    </citation>
    <scope>NUCLEOTIDE SEQUENCE [LARGE SCALE GENOMIC DNA]</scope>
    <source>
        <strain evidence="7 8">R06B22</strain>
    </source>
</reference>
<dbReference type="PROSITE" id="PS00758">
    <property type="entry name" value="ARGE_DAPE_CPG2_1"/>
    <property type="match status" value="1"/>
</dbReference>
<dbReference type="Gene3D" id="1.10.150.900">
    <property type="match status" value="1"/>
</dbReference>
<evidence type="ECO:0000259" key="6">
    <source>
        <dbReference type="Pfam" id="PF07687"/>
    </source>
</evidence>
<evidence type="ECO:0000313" key="7">
    <source>
        <dbReference type="EMBL" id="MEX1665276.1"/>
    </source>
</evidence>
<evidence type="ECO:0000256" key="5">
    <source>
        <dbReference type="ARBA" id="ARBA00022833"/>
    </source>
</evidence>
<dbReference type="Pfam" id="PF07687">
    <property type="entry name" value="M20_dimer"/>
    <property type="match status" value="1"/>
</dbReference>
<dbReference type="EMBL" id="JBFRYB010000001">
    <property type="protein sequence ID" value="MEX1665276.1"/>
    <property type="molecule type" value="Genomic_DNA"/>
</dbReference>
<evidence type="ECO:0000256" key="4">
    <source>
        <dbReference type="ARBA" id="ARBA00022801"/>
    </source>
</evidence>
<proteinExistence type="inferred from homology"/>
<dbReference type="RefSeq" id="WP_368375382.1">
    <property type="nucleotide sequence ID" value="NZ_JBFRYB010000001.1"/>
</dbReference>
<dbReference type="PANTHER" id="PTHR45962:SF1">
    <property type="entry name" value="N-FATTY-ACYL-AMINO ACID SYNTHASE_HYDROLASE PM20D1"/>
    <property type="match status" value="1"/>
</dbReference>
<evidence type="ECO:0000256" key="1">
    <source>
        <dbReference type="ARBA" id="ARBA00006247"/>
    </source>
</evidence>
<feature type="domain" description="Peptidase M20 dimerisation" evidence="6">
    <location>
        <begin position="233"/>
        <end position="374"/>
    </location>
</feature>
<keyword evidence="2" id="KW-0645">Protease</keyword>
<dbReference type="PANTHER" id="PTHR45962">
    <property type="entry name" value="N-FATTY-ACYL-AMINO ACID SYNTHASE/HYDROLASE PM20D1"/>
    <property type="match status" value="1"/>
</dbReference>
<protein>
    <submittedName>
        <fullName evidence="7">M20 family peptidase</fullName>
    </submittedName>
</protein>
<name>A0ABV3TVH7_9GAMM</name>
<comment type="similarity">
    <text evidence="1">Belongs to the peptidase M20A family.</text>
</comment>
<accession>A0ABV3TVH7</accession>
<dbReference type="InterPro" id="IPR047177">
    <property type="entry name" value="Pept_M20A"/>
</dbReference>
<dbReference type="InterPro" id="IPR002933">
    <property type="entry name" value="Peptidase_M20"/>
</dbReference>
<keyword evidence="4" id="KW-0378">Hydrolase</keyword>
<dbReference type="Gene3D" id="3.40.630.10">
    <property type="entry name" value="Zn peptidases"/>
    <property type="match status" value="1"/>
</dbReference>
<keyword evidence="8" id="KW-1185">Reference proteome</keyword>
<sequence length="482" mass="51988">MKKLLAIAFLALIAFVLIRGLMFGVDAVEVQGIEPIAWEEGRPLESLIAAIQIPTISEGDGRPVNAKAFADFRQYLALRYPRVFNELEVEILAEHSLLLRWDGSGSQSPVMFLAHQDVVPVIPGSESSWRYPPFAGVVSEGFIWGRGALDDKGSLISILESAERLLSEGFVPERTIYFAFGHDEEIGGEGAKAIAKALALRNVRLGFLLDEGGFVTKDLIPGIKGRVALIGPAEKGYVSLNISAKGDGGHASMPPSHTALGLVARAITRLENNPFPADLSFTRDTLEALGSKAPFIQRLVFANLWLLGPLAESMMSDIPGANAGIRTTTAATMMSASVKDNVLPLSANAVVNFRILPGDTVESVIAYVNRVIDDPEVVVSPYSDFANNPSKVAPVGSGGYQVLSEIIRQVRPDTAVAPRLVVGATDARHFEAIADASYRFLGLEVGPEELAGMHGTNERVSVESFMDSVRIYYRLMQRSAEL</sequence>
<dbReference type="Proteomes" id="UP001557484">
    <property type="component" value="Unassembled WGS sequence"/>
</dbReference>
<organism evidence="7 8">
    <name type="scientific">Zhongshania arctica</name>
    <dbReference type="NCBI Taxonomy" id="3238302"/>
    <lineage>
        <taxon>Bacteria</taxon>
        <taxon>Pseudomonadati</taxon>
        <taxon>Pseudomonadota</taxon>
        <taxon>Gammaproteobacteria</taxon>
        <taxon>Cellvibrionales</taxon>
        <taxon>Spongiibacteraceae</taxon>
        <taxon>Zhongshania</taxon>
    </lineage>
</organism>
<gene>
    <name evidence="7" type="ORF">AB4875_07230</name>
</gene>
<dbReference type="SUPFAM" id="SSF53187">
    <property type="entry name" value="Zn-dependent exopeptidases"/>
    <property type="match status" value="1"/>
</dbReference>
<dbReference type="SUPFAM" id="SSF55031">
    <property type="entry name" value="Bacterial exopeptidase dimerisation domain"/>
    <property type="match status" value="1"/>
</dbReference>
<comment type="caution">
    <text evidence="7">The sequence shown here is derived from an EMBL/GenBank/DDBJ whole genome shotgun (WGS) entry which is preliminary data.</text>
</comment>
<evidence type="ECO:0000313" key="8">
    <source>
        <dbReference type="Proteomes" id="UP001557484"/>
    </source>
</evidence>
<evidence type="ECO:0000256" key="3">
    <source>
        <dbReference type="ARBA" id="ARBA00022723"/>
    </source>
</evidence>
<dbReference type="Pfam" id="PF01546">
    <property type="entry name" value="Peptidase_M20"/>
    <property type="match status" value="1"/>
</dbReference>